<dbReference type="SMART" id="SM00345">
    <property type="entry name" value="HTH_GNTR"/>
    <property type="match status" value="1"/>
</dbReference>
<dbReference type="GO" id="GO:0008483">
    <property type="term" value="F:transaminase activity"/>
    <property type="evidence" value="ECO:0007669"/>
    <property type="project" value="UniProtKB-KW"/>
</dbReference>
<keyword evidence="4" id="KW-0663">Pyridoxal phosphate</keyword>
<feature type="domain" description="HTH gntR-type" evidence="8">
    <location>
        <begin position="11"/>
        <end position="79"/>
    </location>
</feature>
<evidence type="ECO:0000256" key="2">
    <source>
        <dbReference type="ARBA" id="ARBA00005384"/>
    </source>
</evidence>
<evidence type="ECO:0000259" key="8">
    <source>
        <dbReference type="PROSITE" id="PS50949"/>
    </source>
</evidence>
<keyword evidence="6" id="KW-0238">DNA-binding</keyword>
<evidence type="ECO:0000256" key="1">
    <source>
        <dbReference type="ARBA" id="ARBA00001933"/>
    </source>
</evidence>
<dbReference type="Gene3D" id="3.40.640.10">
    <property type="entry name" value="Type I PLP-dependent aspartate aminotransferase-like (Major domain)"/>
    <property type="match status" value="1"/>
</dbReference>
<sequence length="480" mass="53235">MSWNPNAQLGIAVYRQIAQHFEEQILTGKLSPGEHLPAERSLAKSLGVNRSTVTASYEELRASGLVKSVQGSGTKVSEDLWGVSVHPAPSWQEYTSGGIFRPAQPLVRRIREASLHEGVIDFARGELASDLFPVKQLNELIHHLHLVEPLGYSVPKGLEGLREVLAQHVHAQYNMKTTSSEILITSGAQQALHLITSCLLRSGDAVALECPSYAYSLSLFTSAGLRLFPIPMDEYGVIPESIPDLVKRHRIRMVFINPTFQNPTGTTLPVHRRRELLRICESLRLPVVEDDPYGELALDEQVPVAPLAALPEAFGKVVYLGSLSKTIAPGLRIGWVIGPKNVIDRLADAKEQMDFGTSVISQLIAQEFLQSGAWQDNVLSLRRILKQRRNRMLAALEENLKELMTWTIPQGSYHVWCQLSSKVKDTDLLDACIRRGVVVLPGGVYGADRGFIRLTYARALEEEIEEGVVRLRLALESLVL</sequence>
<dbReference type="InterPro" id="IPR004839">
    <property type="entry name" value="Aminotransferase_I/II_large"/>
</dbReference>
<dbReference type="Pfam" id="PF00155">
    <property type="entry name" value="Aminotran_1_2"/>
    <property type="match status" value="1"/>
</dbReference>
<dbReference type="CDD" id="cd07377">
    <property type="entry name" value="WHTH_GntR"/>
    <property type="match status" value="1"/>
</dbReference>
<evidence type="ECO:0000313" key="9">
    <source>
        <dbReference type="EMBL" id="WAH39793.1"/>
    </source>
</evidence>
<dbReference type="PRINTS" id="PR00035">
    <property type="entry name" value="HTHGNTR"/>
</dbReference>
<dbReference type="SUPFAM" id="SSF53383">
    <property type="entry name" value="PLP-dependent transferases"/>
    <property type="match status" value="1"/>
</dbReference>
<keyword evidence="3 9" id="KW-0032">Aminotransferase</keyword>
<dbReference type="RefSeq" id="WP_268003691.1">
    <property type="nucleotide sequence ID" value="NZ_CP104067.1"/>
</dbReference>
<dbReference type="Gene3D" id="3.90.1150.10">
    <property type="entry name" value="Aspartate Aminotransferase, domain 1"/>
    <property type="match status" value="1"/>
</dbReference>
<organism evidence="9 10">
    <name type="scientific">Alicyclobacillus fastidiosus</name>
    <dbReference type="NCBI Taxonomy" id="392011"/>
    <lineage>
        <taxon>Bacteria</taxon>
        <taxon>Bacillati</taxon>
        <taxon>Bacillota</taxon>
        <taxon>Bacilli</taxon>
        <taxon>Bacillales</taxon>
        <taxon>Alicyclobacillaceae</taxon>
        <taxon>Alicyclobacillus</taxon>
    </lineage>
</organism>
<evidence type="ECO:0000256" key="6">
    <source>
        <dbReference type="ARBA" id="ARBA00023125"/>
    </source>
</evidence>
<proteinExistence type="inferred from homology"/>
<reference evidence="9" key="1">
    <citation type="submission" date="2022-08" db="EMBL/GenBank/DDBJ databases">
        <title>Alicyclobacillus fastidiosus DSM 17978, complete genome.</title>
        <authorList>
            <person name="Wang Q."/>
            <person name="Cai R."/>
            <person name="Wang Z."/>
        </authorList>
    </citation>
    <scope>NUCLEOTIDE SEQUENCE</scope>
    <source>
        <strain evidence="9">DSM 17978</strain>
    </source>
</reference>
<accession>A0ABY6ZAL2</accession>
<dbReference type="PROSITE" id="PS50949">
    <property type="entry name" value="HTH_GNTR"/>
    <property type="match status" value="1"/>
</dbReference>
<dbReference type="InterPro" id="IPR015422">
    <property type="entry name" value="PyrdxlP-dep_Trfase_small"/>
</dbReference>
<dbReference type="PANTHER" id="PTHR46577:SF2">
    <property type="entry name" value="TRANSCRIPTIONAL REGULATORY PROTEIN"/>
    <property type="match status" value="1"/>
</dbReference>
<dbReference type="InterPro" id="IPR051446">
    <property type="entry name" value="HTH_trans_reg/aminotransferase"/>
</dbReference>
<evidence type="ECO:0000256" key="3">
    <source>
        <dbReference type="ARBA" id="ARBA00022576"/>
    </source>
</evidence>
<dbReference type="Proteomes" id="UP001164761">
    <property type="component" value="Chromosome"/>
</dbReference>
<dbReference type="InterPro" id="IPR036388">
    <property type="entry name" value="WH-like_DNA-bd_sf"/>
</dbReference>
<dbReference type="SUPFAM" id="SSF46785">
    <property type="entry name" value="Winged helix' DNA-binding domain"/>
    <property type="match status" value="1"/>
</dbReference>
<comment type="cofactor">
    <cofactor evidence="1">
        <name>pyridoxal 5'-phosphate</name>
        <dbReference type="ChEBI" id="CHEBI:597326"/>
    </cofactor>
</comment>
<evidence type="ECO:0000256" key="4">
    <source>
        <dbReference type="ARBA" id="ARBA00022898"/>
    </source>
</evidence>
<keyword evidence="7" id="KW-0804">Transcription</keyword>
<dbReference type="CDD" id="cd00609">
    <property type="entry name" value="AAT_like"/>
    <property type="match status" value="1"/>
</dbReference>
<name>A0ABY6ZAL2_9BACL</name>
<dbReference type="PANTHER" id="PTHR46577">
    <property type="entry name" value="HTH-TYPE TRANSCRIPTIONAL REGULATORY PROTEIN GABR"/>
    <property type="match status" value="1"/>
</dbReference>
<evidence type="ECO:0000256" key="7">
    <source>
        <dbReference type="ARBA" id="ARBA00023163"/>
    </source>
</evidence>
<comment type="similarity">
    <text evidence="2">In the C-terminal section; belongs to the class-I pyridoxal-phosphate-dependent aminotransferase family.</text>
</comment>
<gene>
    <name evidence="9" type="ORF">NZD89_15425</name>
</gene>
<protein>
    <submittedName>
        <fullName evidence="9">PLP-dependent aminotransferase family protein</fullName>
    </submittedName>
</protein>
<dbReference type="EMBL" id="CP104067">
    <property type="protein sequence ID" value="WAH39793.1"/>
    <property type="molecule type" value="Genomic_DNA"/>
</dbReference>
<evidence type="ECO:0000313" key="10">
    <source>
        <dbReference type="Proteomes" id="UP001164761"/>
    </source>
</evidence>
<dbReference type="Gene3D" id="1.10.10.10">
    <property type="entry name" value="Winged helix-like DNA-binding domain superfamily/Winged helix DNA-binding domain"/>
    <property type="match status" value="1"/>
</dbReference>
<keyword evidence="3 9" id="KW-0808">Transferase</keyword>
<dbReference type="InterPro" id="IPR015421">
    <property type="entry name" value="PyrdxlP-dep_Trfase_major"/>
</dbReference>
<keyword evidence="10" id="KW-1185">Reference proteome</keyword>
<dbReference type="InterPro" id="IPR015424">
    <property type="entry name" value="PyrdxlP-dep_Trfase"/>
</dbReference>
<dbReference type="Pfam" id="PF00392">
    <property type="entry name" value="GntR"/>
    <property type="match status" value="1"/>
</dbReference>
<evidence type="ECO:0000256" key="5">
    <source>
        <dbReference type="ARBA" id="ARBA00023015"/>
    </source>
</evidence>
<keyword evidence="5" id="KW-0805">Transcription regulation</keyword>
<dbReference type="InterPro" id="IPR000524">
    <property type="entry name" value="Tscrpt_reg_HTH_GntR"/>
</dbReference>
<dbReference type="InterPro" id="IPR036390">
    <property type="entry name" value="WH_DNA-bd_sf"/>
</dbReference>